<evidence type="ECO:0000256" key="3">
    <source>
        <dbReference type="SAM" id="MobiDB-lite"/>
    </source>
</evidence>
<keyword evidence="1" id="KW-0433">Leucine-rich repeat</keyword>
<dbReference type="InterPro" id="IPR052574">
    <property type="entry name" value="CDIRP"/>
</dbReference>
<evidence type="ECO:0000256" key="5">
    <source>
        <dbReference type="SAM" id="SignalP"/>
    </source>
</evidence>
<evidence type="ECO:0000256" key="2">
    <source>
        <dbReference type="ARBA" id="ARBA00022737"/>
    </source>
</evidence>
<keyword evidence="5" id="KW-0732">Signal</keyword>
<reference evidence="6 7" key="1">
    <citation type="submission" date="2020-08" db="EMBL/GenBank/DDBJ databases">
        <title>Genome public.</title>
        <authorList>
            <person name="Liu C."/>
            <person name="Sun Q."/>
        </authorList>
    </citation>
    <scope>NUCLEOTIDE SEQUENCE [LARGE SCALE GENOMIC DNA]</scope>
    <source>
        <strain evidence="6 7">NSJ-35</strain>
    </source>
</reference>
<name>A0ABR7ED78_9FIRM</name>
<accession>A0ABR7ED78</accession>
<dbReference type="RefSeq" id="WP_186857220.1">
    <property type="nucleotide sequence ID" value="NZ_JACOON010000002.1"/>
</dbReference>
<feature type="signal peptide" evidence="5">
    <location>
        <begin position="1"/>
        <end position="30"/>
    </location>
</feature>
<evidence type="ECO:0008006" key="8">
    <source>
        <dbReference type="Google" id="ProtNLM"/>
    </source>
</evidence>
<dbReference type="Gene3D" id="3.80.10.10">
    <property type="entry name" value="Ribonuclease Inhibitor"/>
    <property type="match status" value="1"/>
</dbReference>
<evidence type="ECO:0000256" key="1">
    <source>
        <dbReference type="ARBA" id="ARBA00022614"/>
    </source>
</evidence>
<keyword evidence="2" id="KW-0677">Repeat</keyword>
<keyword evidence="7" id="KW-1185">Reference proteome</keyword>
<keyword evidence="4" id="KW-1133">Transmembrane helix</keyword>
<dbReference type="PANTHER" id="PTHR47566:SF1">
    <property type="entry name" value="PROTEIN NUD1"/>
    <property type="match status" value="1"/>
</dbReference>
<feature type="compositionally biased region" description="Basic and acidic residues" evidence="3">
    <location>
        <begin position="78"/>
        <end position="87"/>
    </location>
</feature>
<feature type="region of interest" description="Disordered" evidence="3">
    <location>
        <begin position="54"/>
        <end position="99"/>
    </location>
</feature>
<evidence type="ECO:0000313" key="7">
    <source>
        <dbReference type="Proteomes" id="UP000606889"/>
    </source>
</evidence>
<sequence>MMKKSRKRMRPVQVLLAVLICLLPGIPAYAAAADGAEPTAIQTQEIQETPAETLDAGGLETTGTDGVAAGPAEMETEQVAKETDPKIAAEQPEADMEQTETQAADGEIAIDEANFPDAQFRAYVGSSLIDKDANGWLTEAERQAVKEINVPNKGITTLEGIAYFPNLLVLSCRVNSIVSLDLSGNPELTQLLCLDNPLAELNIESNTKLQNLNCYETKLASLDLRKAPALQELTFGNMPLREIDLTQNTELRYLTYLGGMLSELDLSHAPKLDQLICSYSMVGRLDVSNNPELTFIGCEGNPIETLDFSNNPKLVSANVRNNELVSIHMGSGTGITVLTEGQRAKTVKLVRGETSYDLKNLDPKFDGAAVSNLQNARLSGSTLENLTPGTLVAYDYTSNGVVVHATLDIQEGNAWTVPLHIENWTYGETPSQPVAEAEFGTVHFLYGKDGVFSGEIPQQAGRWAVKAVVDGTDDYPGMEAQAEFEIYRAVPEYTVPVTLYGTYGDVLHNILLSRGFAWMDGTLSVGNVGDHTFEAAYTPEDTVDYMTVEHIPIHVMIQPKDGTGFDISPIRNEEDAEHIVIWDGTTKLLPGRDYTVTQERRGDTVLVTIQYIGNYTGTVQKSYLAVQENGAAAGEAAQDDAGSGGNIPKTGDNTTPAAYGLTAGVAVLILAAALAWKKAARNSSGK</sequence>
<dbReference type="SUPFAM" id="SSF52058">
    <property type="entry name" value="L domain-like"/>
    <property type="match status" value="1"/>
</dbReference>
<keyword evidence="4" id="KW-0472">Membrane</keyword>
<comment type="caution">
    <text evidence="6">The sequence shown here is derived from an EMBL/GenBank/DDBJ whole genome shotgun (WGS) entry which is preliminary data.</text>
</comment>
<gene>
    <name evidence="6" type="ORF">H8S18_05085</name>
</gene>
<dbReference type="InterPro" id="IPR032675">
    <property type="entry name" value="LRR_dom_sf"/>
</dbReference>
<keyword evidence="4" id="KW-0812">Transmembrane</keyword>
<organism evidence="6 7">
    <name type="scientific">Christensenella tenuis</name>
    <dbReference type="NCBI Taxonomy" id="2763033"/>
    <lineage>
        <taxon>Bacteria</taxon>
        <taxon>Bacillati</taxon>
        <taxon>Bacillota</taxon>
        <taxon>Clostridia</taxon>
        <taxon>Christensenellales</taxon>
        <taxon>Christensenellaceae</taxon>
        <taxon>Christensenella</taxon>
    </lineage>
</organism>
<protein>
    <recommendedName>
        <fullName evidence="8">LPXTG cell wall anchor domain-containing protein</fullName>
    </recommendedName>
</protein>
<dbReference type="EMBL" id="JACOON010000002">
    <property type="protein sequence ID" value="MBC5647701.1"/>
    <property type="molecule type" value="Genomic_DNA"/>
</dbReference>
<evidence type="ECO:0000256" key="4">
    <source>
        <dbReference type="SAM" id="Phobius"/>
    </source>
</evidence>
<dbReference type="PANTHER" id="PTHR47566">
    <property type="match status" value="1"/>
</dbReference>
<evidence type="ECO:0000313" key="6">
    <source>
        <dbReference type="EMBL" id="MBC5647701.1"/>
    </source>
</evidence>
<feature type="chain" id="PRO_5045989757" description="LPXTG cell wall anchor domain-containing protein" evidence="5">
    <location>
        <begin position="31"/>
        <end position="686"/>
    </location>
</feature>
<proteinExistence type="predicted"/>
<dbReference type="Proteomes" id="UP000606889">
    <property type="component" value="Unassembled WGS sequence"/>
</dbReference>
<feature type="transmembrane region" description="Helical" evidence="4">
    <location>
        <begin position="657"/>
        <end position="676"/>
    </location>
</feature>